<accession>A0A1H8GM96</accession>
<dbReference type="Pfam" id="PF00300">
    <property type="entry name" value="His_Phos_1"/>
    <property type="match status" value="1"/>
</dbReference>
<dbReference type="GO" id="GO:0016791">
    <property type="term" value="F:phosphatase activity"/>
    <property type="evidence" value="ECO:0007669"/>
    <property type="project" value="TreeGrafter"/>
</dbReference>
<evidence type="ECO:0000256" key="1">
    <source>
        <dbReference type="PIRSR" id="PIRSR613078-1"/>
    </source>
</evidence>
<gene>
    <name evidence="3" type="ORF">SAMN04488134_101112</name>
</gene>
<dbReference type="PANTHER" id="PTHR48100">
    <property type="entry name" value="BROAD-SPECIFICITY PHOSPHATASE YOR283W-RELATED"/>
    <property type="match status" value="1"/>
</dbReference>
<feature type="active site" description="Proton donor/acceptor" evidence="1">
    <location>
        <position position="77"/>
    </location>
</feature>
<dbReference type="InterPro" id="IPR013078">
    <property type="entry name" value="His_Pase_superF_clade-1"/>
</dbReference>
<feature type="binding site" evidence="2">
    <location>
        <position position="53"/>
    </location>
    <ligand>
        <name>substrate</name>
    </ligand>
</feature>
<feature type="active site" description="Tele-phosphohistidine intermediate" evidence="1">
    <location>
        <position position="9"/>
    </location>
</feature>
<evidence type="ECO:0000256" key="2">
    <source>
        <dbReference type="PIRSR" id="PIRSR613078-2"/>
    </source>
</evidence>
<organism evidence="3 4">
    <name type="scientific">Amphibacillus marinus</name>
    <dbReference type="NCBI Taxonomy" id="872970"/>
    <lineage>
        <taxon>Bacteria</taxon>
        <taxon>Bacillati</taxon>
        <taxon>Bacillota</taxon>
        <taxon>Bacilli</taxon>
        <taxon>Bacillales</taxon>
        <taxon>Bacillaceae</taxon>
        <taxon>Amphibacillus</taxon>
    </lineage>
</organism>
<evidence type="ECO:0000313" key="3">
    <source>
        <dbReference type="EMBL" id="SEN45132.1"/>
    </source>
</evidence>
<dbReference type="OrthoDB" id="512570at2"/>
<dbReference type="CDD" id="cd07067">
    <property type="entry name" value="HP_PGM_like"/>
    <property type="match status" value="1"/>
</dbReference>
<keyword evidence="4" id="KW-1185">Reference proteome</keyword>
<dbReference type="InterPro" id="IPR029033">
    <property type="entry name" value="His_PPase_superfam"/>
</dbReference>
<dbReference type="AlphaFoldDB" id="A0A1H8GM96"/>
<sequence length="181" mass="21252">MKKLVLIRHCQAEGQHRDSPLTNNGVNQARRIAEFFANQELRFDRIISSPYMRAIETIKPYARQFNLKIEKDVRLQERILSSQPVDDWIEVVEASFQDKDYRLPGGESSNDALKRGLDVIKEAMEDPEHEQIAIVTHGNLLTLLLSQFEEGYGFSQWRLLKNPDIFVIEHEKDFYQLQHIW</sequence>
<dbReference type="Gene3D" id="3.40.50.1240">
    <property type="entry name" value="Phosphoglycerate mutase-like"/>
    <property type="match status" value="1"/>
</dbReference>
<proteinExistence type="predicted"/>
<protein>
    <submittedName>
        <fullName evidence="3">2,3-bisphosphoglycerate-dependent phosphoglycerate mutase</fullName>
    </submittedName>
</protein>
<dbReference type="PANTHER" id="PTHR48100:SF1">
    <property type="entry name" value="HISTIDINE PHOSPHATASE FAMILY PROTEIN-RELATED"/>
    <property type="match status" value="1"/>
</dbReference>
<dbReference type="InterPro" id="IPR050275">
    <property type="entry name" value="PGM_Phosphatase"/>
</dbReference>
<evidence type="ECO:0000313" key="4">
    <source>
        <dbReference type="Proteomes" id="UP000199300"/>
    </source>
</evidence>
<dbReference type="SMART" id="SM00855">
    <property type="entry name" value="PGAM"/>
    <property type="match status" value="1"/>
</dbReference>
<name>A0A1H8GM96_9BACI</name>
<dbReference type="Proteomes" id="UP000199300">
    <property type="component" value="Unassembled WGS sequence"/>
</dbReference>
<dbReference type="SUPFAM" id="SSF53254">
    <property type="entry name" value="Phosphoglycerate mutase-like"/>
    <property type="match status" value="1"/>
</dbReference>
<dbReference type="GO" id="GO:0005737">
    <property type="term" value="C:cytoplasm"/>
    <property type="evidence" value="ECO:0007669"/>
    <property type="project" value="TreeGrafter"/>
</dbReference>
<dbReference type="RefSeq" id="WP_091493546.1">
    <property type="nucleotide sequence ID" value="NZ_FODJ01000001.1"/>
</dbReference>
<dbReference type="EMBL" id="FODJ01000001">
    <property type="protein sequence ID" value="SEN45132.1"/>
    <property type="molecule type" value="Genomic_DNA"/>
</dbReference>
<reference evidence="3 4" key="1">
    <citation type="submission" date="2016-10" db="EMBL/GenBank/DDBJ databases">
        <authorList>
            <person name="de Groot N.N."/>
        </authorList>
    </citation>
    <scope>NUCLEOTIDE SEQUENCE [LARGE SCALE GENOMIC DNA]</scope>
    <source>
        <strain evidence="3 4">CGMCC 1.10434</strain>
    </source>
</reference>
<dbReference type="STRING" id="872970.SAMN04488134_101112"/>